<comment type="catalytic activity">
    <reaction evidence="1 7">
        <text>Hydrolysis of terminal non-reducing N-acetyl-D-hexosamine residues in N-acetyl-beta-D-hexosaminides.</text>
        <dbReference type="EC" id="3.2.1.52"/>
    </reaction>
</comment>
<gene>
    <name evidence="12" type="ORF">g.30478</name>
</gene>
<proteinExistence type="inferred from homology"/>
<organism evidence="12">
    <name type="scientific">Cuerna arida</name>
    <dbReference type="NCBI Taxonomy" id="1464854"/>
    <lineage>
        <taxon>Eukaryota</taxon>
        <taxon>Metazoa</taxon>
        <taxon>Ecdysozoa</taxon>
        <taxon>Arthropoda</taxon>
        <taxon>Hexapoda</taxon>
        <taxon>Insecta</taxon>
        <taxon>Pterygota</taxon>
        <taxon>Neoptera</taxon>
        <taxon>Paraneoptera</taxon>
        <taxon>Hemiptera</taxon>
        <taxon>Auchenorrhyncha</taxon>
        <taxon>Membracoidea</taxon>
        <taxon>Cicadellidae</taxon>
        <taxon>Cicadellinae</taxon>
        <taxon>Proconiini</taxon>
        <taxon>Cuerna</taxon>
    </lineage>
</organism>
<keyword evidence="3 9" id="KW-0732">Signal</keyword>
<feature type="signal peptide" evidence="9">
    <location>
        <begin position="1"/>
        <end position="18"/>
    </location>
</feature>
<evidence type="ECO:0000256" key="6">
    <source>
        <dbReference type="ARBA" id="ARBA00023295"/>
    </source>
</evidence>
<evidence type="ECO:0000256" key="9">
    <source>
        <dbReference type="SAM" id="SignalP"/>
    </source>
</evidence>
<dbReference type="PRINTS" id="PR00738">
    <property type="entry name" value="GLHYDRLASE20"/>
</dbReference>
<protein>
    <recommendedName>
        <fullName evidence="7">Beta-hexosaminidase</fullName>
        <ecNumber evidence="7">3.2.1.52</ecNumber>
    </recommendedName>
</protein>
<dbReference type="SUPFAM" id="SSF55545">
    <property type="entry name" value="beta-N-acetylhexosaminidase-like domain"/>
    <property type="match status" value="1"/>
</dbReference>
<dbReference type="GO" id="GO:0005975">
    <property type="term" value="P:carbohydrate metabolic process"/>
    <property type="evidence" value="ECO:0007669"/>
    <property type="project" value="InterPro"/>
</dbReference>
<dbReference type="FunFam" id="3.20.20.80:FF:000063">
    <property type="entry name" value="Beta-hexosaminidase"/>
    <property type="match status" value="1"/>
</dbReference>
<dbReference type="InterPro" id="IPR015883">
    <property type="entry name" value="Glyco_hydro_20_cat"/>
</dbReference>
<dbReference type="GO" id="GO:0016231">
    <property type="term" value="F:beta-N-acetylglucosaminidase activity"/>
    <property type="evidence" value="ECO:0007669"/>
    <property type="project" value="TreeGrafter"/>
</dbReference>
<dbReference type="EMBL" id="GECZ01013725">
    <property type="protein sequence ID" value="JAS56044.1"/>
    <property type="molecule type" value="Transcribed_RNA"/>
</dbReference>
<evidence type="ECO:0000256" key="8">
    <source>
        <dbReference type="PIRSR" id="PIRSR001093-1"/>
    </source>
</evidence>
<feature type="active site" description="Proton donor" evidence="8">
    <location>
        <position position="370"/>
    </location>
</feature>
<evidence type="ECO:0000256" key="4">
    <source>
        <dbReference type="ARBA" id="ARBA00022801"/>
    </source>
</evidence>
<dbReference type="Gene3D" id="3.20.20.80">
    <property type="entry name" value="Glycosidases"/>
    <property type="match status" value="1"/>
</dbReference>
<dbReference type="InterPro" id="IPR025705">
    <property type="entry name" value="Beta_hexosaminidase_sua/sub"/>
</dbReference>
<sequence length="605" mass="68564">MTQPVLLLLVIGLTQCLGQLYIYPYTYQCTEGKCVKEPTTDSKPYLSLNVCMLQCSPHAGVWPRPARITVDKTVIPVNSHSITIISSALGAKSTNDKTAHMVEELTSQFTKLMSAQDKGKEPRELRRSVEVSLQLEHPEVLSLTQDTDESYNLSISQSTDGRVIVVIEAPTYFGVRHGLETLSQLVVYDYASGGLVVPGSVTVQDRPAYPYRGVLLDTARNYVSVPALHRLVDAMASNKLNTFHWHITDSHSFPFQSRSFPQMSQFGAYSPGKVYSEQDIAGLVEYARIRGVRVVPELDAPAHVGEGWQWADKHNATVCFKKEPWQQFCVEPPCGQINPTSDYAYEILQGLYADMERLFDSDLFHMGGDEVNINCWNSTEAIRDWMASKNLKTDEDGLHQLWNIFQTKALEKLDSVSRNPHKIVVWTSSLTEKGRVDKYLDKERYIIQIWTTGKDEIIAELVNKGFQVIFSNYDALYFDCGFGAWVGEGNNWCSPYIGWQKVYENKPLNMLQALGVDTTKEEVKKLVLGQEATLWTEQADDQVVDQRLWPRAAAMAERLWSDPADSWKAAEHRFLHHRERLVARGVPSDSIEPQWCLQNQGYCYL</sequence>
<evidence type="ECO:0000259" key="10">
    <source>
        <dbReference type="Pfam" id="PF00728"/>
    </source>
</evidence>
<evidence type="ECO:0000313" key="12">
    <source>
        <dbReference type="EMBL" id="JAS56044.1"/>
    </source>
</evidence>
<reference evidence="12" key="1">
    <citation type="submission" date="2015-11" db="EMBL/GenBank/DDBJ databases">
        <title>De novo transcriptome assembly of four potential Pierce s Disease insect vectors from Arizona vineyards.</title>
        <authorList>
            <person name="Tassone E.E."/>
        </authorList>
    </citation>
    <scope>NUCLEOTIDE SEQUENCE</scope>
</reference>
<dbReference type="GO" id="GO:0005886">
    <property type="term" value="C:plasma membrane"/>
    <property type="evidence" value="ECO:0007669"/>
    <property type="project" value="TreeGrafter"/>
</dbReference>
<feature type="domain" description="Beta-hexosaminidase eukaryotic type N-terminal" evidence="11">
    <location>
        <begin position="61"/>
        <end position="185"/>
    </location>
</feature>
<dbReference type="Pfam" id="PF14845">
    <property type="entry name" value="Glycohydro_20b2"/>
    <property type="match status" value="1"/>
</dbReference>
<dbReference type="PANTHER" id="PTHR22600:SF26">
    <property type="entry name" value="BETA-N-ACETYLHEXOSAMINIDASE"/>
    <property type="match status" value="1"/>
</dbReference>
<keyword evidence="5" id="KW-0325">Glycoprotein</keyword>
<keyword evidence="4 7" id="KW-0378">Hydrolase</keyword>
<evidence type="ECO:0000256" key="2">
    <source>
        <dbReference type="ARBA" id="ARBA00006285"/>
    </source>
</evidence>
<evidence type="ECO:0000256" key="7">
    <source>
        <dbReference type="PIRNR" id="PIRNR001093"/>
    </source>
</evidence>
<dbReference type="EC" id="3.2.1.52" evidence="7"/>
<dbReference type="InterPro" id="IPR017853">
    <property type="entry name" value="GH"/>
</dbReference>
<name>A0A1B6G0T4_9HEMI</name>
<dbReference type="Gene3D" id="3.30.379.10">
    <property type="entry name" value="Chitobiase/beta-hexosaminidase domain 2-like"/>
    <property type="match status" value="1"/>
</dbReference>
<dbReference type="AlphaFoldDB" id="A0A1B6G0T4"/>
<dbReference type="Pfam" id="PF00728">
    <property type="entry name" value="Glyco_hydro_20"/>
    <property type="match status" value="1"/>
</dbReference>
<dbReference type="PANTHER" id="PTHR22600">
    <property type="entry name" value="BETA-HEXOSAMINIDASE"/>
    <property type="match status" value="1"/>
</dbReference>
<dbReference type="PIRSF" id="PIRSF001093">
    <property type="entry name" value="B-hxosamndse_ab_euk"/>
    <property type="match status" value="1"/>
</dbReference>
<keyword evidence="6 7" id="KW-0326">Glycosidase</keyword>
<evidence type="ECO:0000256" key="5">
    <source>
        <dbReference type="ARBA" id="ARBA00023180"/>
    </source>
</evidence>
<evidence type="ECO:0000256" key="1">
    <source>
        <dbReference type="ARBA" id="ARBA00001231"/>
    </source>
</evidence>
<evidence type="ECO:0000256" key="3">
    <source>
        <dbReference type="ARBA" id="ARBA00022729"/>
    </source>
</evidence>
<dbReference type="CDD" id="cd06562">
    <property type="entry name" value="GH20_HexA_HexB-like"/>
    <property type="match status" value="1"/>
</dbReference>
<feature type="chain" id="PRO_5008583235" description="Beta-hexosaminidase" evidence="9">
    <location>
        <begin position="19"/>
        <end position="605"/>
    </location>
</feature>
<comment type="similarity">
    <text evidence="2 7">Belongs to the glycosyl hydrolase 20 family.</text>
</comment>
<dbReference type="InterPro" id="IPR029018">
    <property type="entry name" value="Hex-like_dom2"/>
</dbReference>
<dbReference type="InterPro" id="IPR029019">
    <property type="entry name" value="HEX_eukaryotic_N"/>
</dbReference>
<accession>A0A1B6G0T4</accession>
<evidence type="ECO:0000259" key="11">
    <source>
        <dbReference type="Pfam" id="PF14845"/>
    </source>
</evidence>
<dbReference type="SUPFAM" id="SSF51445">
    <property type="entry name" value="(Trans)glycosidases"/>
    <property type="match status" value="1"/>
</dbReference>
<feature type="domain" description="Glycoside hydrolase family 20 catalytic" evidence="10">
    <location>
        <begin position="209"/>
        <end position="562"/>
    </location>
</feature>
<dbReference type="GO" id="GO:0030203">
    <property type="term" value="P:glycosaminoglycan metabolic process"/>
    <property type="evidence" value="ECO:0007669"/>
    <property type="project" value="TreeGrafter"/>
</dbReference>